<dbReference type="EMBL" id="EU237490">
    <property type="protein sequence ID" value="ABW83898.1"/>
    <property type="molecule type" value="Genomic_DNA"/>
</dbReference>
<evidence type="ECO:0000256" key="1">
    <source>
        <dbReference type="ARBA" id="ARBA00004141"/>
    </source>
</evidence>
<comment type="subcellular location">
    <subcellularLocation>
        <location evidence="1">Membrane</location>
        <topology evidence="1">Multi-pass membrane protein</topology>
    </subcellularLocation>
</comment>
<keyword evidence="3 7" id="KW-0812">Transmembrane</keyword>
<feature type="transmembrane region" description="Helical" evidence="7">
    <location>
        <begin position="295"/>
        <end position="322"/>
    </location>
</feature>
<evidence type="ECO:0000256" key="3">
    <source>
        <dbReference type="ARBA" id="ARBA00022692"/>
    </source>
</evidence>
<sequence>MEMYEIFNIIINPEVLLSIAVLSLVFYGIYSPILKWSVGMLLVIGVITMCLPDAWGILIGSNGLLMVNSWILILKIIIIIGSVSLLLMSGNVAPGLILMVGLSSLLLVSSVNWLSVYLAIELQTLSLFILAALKRDSTYSTEAGLKYFVLGAVSSGLFLFGCALLYGFAGETSIQGINSVLSGDIGKILITVSLLFKLSAAPFHMWAPDVYDGAPTTTTALLATIPKVGVFSILVQIGPVTNVVLVCAVLSIIYGGIGALNQTKIKRLLAYSGIGHMGFILFGVAIGTFESIQASLIYIIIYVIMSICGFSIILAVASRWSLIVEFSSLSRDNPVIAGTLALTFLSIAGVPPLAGFLSKWLILLSGVSSGYYLICIVAVISSVVAGVYYVRLVQIIYFQTDGPLGGSILVWQKVLNREKRVDLSKSLLIGFTFFIILFLMISPNFLLQITHDATISLY</sequence>
<proteinExistence type="inferred from homology"/>
<feature type="transmembrane region" description="Helical" evidence="7">
    <location>
        <begin position="70"/>
        <end position="93"/>
    </location>
</feature>
<comment type="catalytic activity">
    <reaction evidence="6">
        <text>a ubiquinone + NADH + 5 H(+)(in) = a ubiquinol + NAD(+) + 4 H(+)(out)</text>
        <dbReference type="Rhea" id="RHEA:29091"/>
        <dbReference type="Rhea" id="RHEA-COMP:9565"/>
        <dbReference type="Rhea" id="RHEA-COMP:9566"/>
        <dbReference type="ChEBI" id="CHEBI:15378"/>
        <dbReference type="ChEBI" id="CHEBI:16389"/>
        <dbReference type="ChEBI" id="CHEBI:17976"/>
        <dbReference type="ChEBI" id="CHEBI:57540"/>
        <dbReference type="ChEBI" id="CHEBI:57945"/>
        <dbReference type="EC" id="7.1.1.2"/>
    </reaction>
</comment>
<evidence type="ECO:0000256" key="2">
    <source>
        <dbReference type="ARBA" id="ARBA00012944"/>
    </source>
</evidence>
<dbReference type="InterPro" id="IPR010096">
    <property type="entry name" value="NADH-Q_OxRdtase_suN/2"/>
</dbReference>
<evidence type="ECO:0000256" key="7">
    <source>
        <dbReference type="SAM" id="Phobius"/>
    </source>
</evidence>
<dbReference type="GO" id="GO:0042773">
    <property type="term" value="P:ATP synthesis coupled electron transport"/>
    <property type="evidence" value="ECO:0007669"/>
    <property type="project" value="InterPro"/>
</dbReference>
<accession>I6LIL7</accession>
<dbReference type="EC" id="7.1.1.2" evidence="2"/>
<evidence type="ECO:0000259" key="8">
    <source>
        <dbReference type="Pfam" id="PF00361"/>
    </source>
</evidence>
<protein>
    <recommendedName>
        <fullName evidence="2">NADH:ubiquinone reductase (H(+)-translocating)</fullName>
        <ecNumber evidence="2">7.1.1.2</ecNumber>
    </recommendedName>
</protein>
<evidence type="ECO:0000256" key="6">
    <source>
        <dbReference type="ARBA" id="ARBA00049551"/>
    </source>
</evidence>
<dbReference type="AlphaFoldDB" id="I6LIL7"/>
<evidence type="ECO:0000256" key="4">
    <source>
        <dbReference type="ARBA" id="ARBA00022989"/>
    </source>
</evidence>
<evidence type="ECO:0000256" key="5">
    <source>
        <dbReference type="ARBA" id="ARBA00023136"/>
    </source>
</evidence>
<feature type="transmembrane region" description="Helical" evidence="7">
    <location>
        <begin position="36"/>
        <end position="58"/>
    </location>
</feature>
<feature type="transmembrane region" description="Helical" evidence="7">
    <location>
        <begin position="268"/>
        <end position="289"/>
    </location>
</feature>
<gene>
    <name evidence="9" type="primary">nad2</name>
</gene>
<feature type="transmembrane region" description="Helical" evidence="7">
    <location>
        <begin position="113"/>
        <end position="133"/>
    </location>
</feature>
<feature type="transmembrane region" description="Helical" evidence="7">
    <location>
        <begin position="334"/>
        <end position="357"/>
    </location>
</feature>
<dbReference type="GO" id="GO:0008137">
    <property type="term" value="F:NADH dehydrogenase (ubiquinone) activity"/>
    <property type="evidence" value="ECO:0007669"/>
    <property type="project" value="UniProtKB-EC"/>
</dbReference>
<feature type="transmembrane region" description="Helical" evidence="7">
    <location>
        <begin position="243"/>
        <end position="261"/>
    </location>
</feature>
<dbReference type="PANTHER" id="PTHR22773">
    <property type="entry name" value="NADH DEHYDROGENASE"/>
    <property type="match status" value="1"/>
</dbReference>
<dbReference type="Pfam" id="PF00361">
    <property type="entry name" value="Proton_antipo_M"/>
    <property type="match status" value="1"/>
</dbReference>
<feature type="transmembrane region" description="Helical" evidence="7">
    <location>
        <begin position="369"/>
        <end position="390"/>
    </location>
</feature>
<dbReference type="HAMAP" id="MF_00445">
    <property type="entry name" value="NDH1_NuoN_1"/>
    <property type="match status" value="1"/>
</dbReference>
<reference evidence="9" key="1">
    <citation type="journal article" date="2008" name="Gene">
        <title>The mitochondrial genome of Hydra oligactis (Cnidaria, Hydrozoa) sheds new light on animal mtDNA evolution and cnidarian phylogeny.</title>
        <authorList>
            <person name="Kayal E."/>
            <person name="Lavrov D.V."/>
        </authorList>
    </citation>
    <scope>NUCLEOTIDE SEQUENCE</scope>
</reference>
<keyword evidence="5 7" id="KW-0472">Membrane</keyword>
<geneLocation type="mitochondrion" evidence="9"/>
<dbReference type="InterPro" id="IPR001750">
    <property type="entry name" value="ND/Mrp_TM"/>
</dbReference>
<evidence type="ECO:0000313" key="9">
    <source>
        <dbReference type="EMBL" id="ABW83898.1"/>
    </source>
</evidence>
<feature type="transmembrane region" description="Helical" evidence="7">
    <location>
        <begin position="7"/>
        <end position="30"/>
    </location>
</feature>
<dbReference type="NCBIfam" id="TIGR01770">
    <property type="entry name" value="NDH_I_N"/>
    <property type="match status" value="1"/>
</dbReference>
<keyword evidence="4 7" id="KW-1133">Transmembrane helix</keyword>
<organism evidence="9">
    <name type="scientific">Xestospongia muta</name>
    <name type="common">Giant barrel sponge</name>
    <dbReference type="NCBI Taxonomy" id="178552"/>
    <lineage>
        <taxon>Eukaryota</taxon>
        <taxon>Metazoa</taxon>
        <taxon>Porifera</taxon>
        <taxon>Demospongiae</taxon>
        <taxon>Heteroscleromorpha</taxon>
        <taxon>Haplosclerida</taxon>
        <taxon>Petrosiidae</taxon>
        <taxon>Xestospongia</taxon>
    </lineage>
</organism>
<feature type="transmembrane region" description="Helical" evidence="7">
    <location>
        <begin position="427"/>
        <end position="449"/>
    </location>
</feature>
<keyword evidence="9" id="KW-0496">Mitochondrion</keyword>
<feature type="domain" description="NADH:quinone oxidoreductase/Mrp antiporter transmembrane" evidence="8">
    <location>
        <begin position="110"/>
        <end position="383"/>
    </location>
</feature>
<name>I6LIL7_XESMU</name>
<feature type="transmembrane region" description="Helical" evidence="7">
    <location>
        <begin position="145"/>
        <end position="168"/>
    </location>
</feature>
<dbReference type="GO" id="GO:0016020">
    <property type="term" value="C:membrane"/>
    <property type="evidence" value="ECO:0007669"/>
    <property type="project" value="UniProtKB-SubCell"/>
</dbReference>